<dbReference type="AlphaFoldDB" id="A0A1G1YZ82"/>
<name>A0A1G1YZ82_9BACT</name>
<proteinExistence type="predicted"/>
<dbReference type="EMBL" id="MHIR01000016">
    <property type="protein sequence ID" value="OGY57685.1"/>
    <property type="molecule type" value="Genomic_DNA"/>
</dbReference>
<dbReference type="Proteomes" id="UP000177408">
    <property type="component" value="Unassembled WGS sequence"/>
</dbReference>
<comment type="caution">
    <text evidence="1">The sequence shown here is derived from an EMBL/GenBank/DDBJ whole genome shotgun (WGS) entry which is preliminary data.</text>
</comment>
<organism evidence="1 2">
    <name type="scientific">Candidatus Buchananbacteria bacterium RIFCSPLOWO2_02_FULL_46_11b</name>
    <dbReference type="NCBI Taxonomy" id="1797548"/>
    <lineage>
        <taxon>Bacteria</taxon>
        <taxon>Candidatus Buchananiibacteriota</taxon>
    </lineage>
</organism>
<accession>A0A1G1YZ82</accession>
<evidence type="ECO:0000313" key="2">
    <source>
        <dbReference type="Proteomes" id="UP000177408"/>
    </source>
</evidence>
<reference evidence="1 2" key="1">
    <citation type="journal article" date="2016" name="Nat. Commun.">
        <title>Thousands of microbial genomes shed light on interconnected biogeochemical processes in an aquifer system.</title>
        <authorList>
            <person name="Anantharaman K."/>
            <person name="Brown C.T."/>
            <person name="Hug L.A."/>
            <person name="Sharon I."/>
            <person name="Castelle C.J."/>
            <person name="Probst A.J."/>
            <person name="Thomas B.C."/>
            <person name="Singh A."/>
            <person name="Wilkins M.J."/>
            <person name="Karaoz U."/>
            <person name="Brodie E.L."/>
            <person name="Williams K.H."/>
            <person name="Hubbard S.S."/>
            <person name="Banfield J.F."/>
        </authorList>
    </citation>
    <scope>NUCLEOTIDE SEQUENCE [LARGE SCALE GENOMIC DNA]</scope>
</reference>
<evidence type="ECO:0000313" key="1">
    <source>
        <dbReference type="EMBL" id="OGY57685.1"/>
    </source>
</evidence>
<protein>
    <submittedName>
        <fullName evidence="1">Uncharacterized protein</fullName>
    </submittedName>
</protein>
<sequence>MKKFIIQVSHTEYAKIGIEAKNKQEAEELVFENIDCAGWGNDETEIIDIEEINNDNKNKRQKSD</sequence>
<gene>
    <name evidence="1" type="ORF">A3H67_03465</name>
</gene>